<evidence type="ECO:0000313" key="4">
    <source>
        <dbReference type="EMBL" id="CAA0394812.1"/>
    </source>
</evidence>
<protein>
    <recommendedName>
        <fullName evidence="3">Staygreen protein domain-containing protein</fullName>
    </recommendedName>
</protein>
<name>A0A5S9XS53_ARATH</name>
<evidence type="ECO:0000259" key="3">
    <source>
        <dbReference type="Pfam" id="PF12638"/>
    </source>
</evidence>
<sequence length="273" mass="31194">MCSLMASLLLPANLKPDFSDKERSSSIPSTTRSSKRKKQSMFPVARLFGQAIFEASKLNVKFLGVDEKKHPPNLPRTYTFTHSDITAKLTLAISHSINNSQLQGWANRLYRDEVVAEWRKVKSKMSLHVHCHISGDHFLLDLIAELRYFIFCKELPMVLKAFVHGDENMLNNYPELHEAFVWVYFHSNIPKFNKVECWGRLCEAISHDGCKTPTCEILPEPPCFDKCSCCFPRVSTIPWSHSHGCSHGEEDDNVAIAGGNLLTKYMYTRSKRK</sequence>
<dbReference type="PANTHER" id="PTHR31750">
    <property type="entry name" value="PROTEIN STAY-GREEN 1, CHLOROPLASTIC-RELATED"/>
    <property type="match status" value="1"/>
</dbReference>
<reference evidence="4 5" key="1">
    <citation type="submission" date="2019-12" db="EMBL/GenBank/DDBJ databases">
        <authorList>
            <person name="Jiao W.-B."/>
            <person name="Schneeberger K."/>
        </authorList>
    </citation>
    <scope>NUCLEOTIDE SEQUENCE [LARGE SCALE GENOMIC DNA]</scope>
    <source>
        <strain evidence="5">cv. C24</strain>
    </source>
</reference>
<dbReference type="Proteomes" id="UP000434276">
    <property type="component" value="Unassembled WGS sequence"/>
</dbReference>
<accession>A0A5S9XS53</accession>
<evidence type="ECO:0000313" key="5">
    <source>
        <dbReference type="Proteomes" id="UP000434276"/>
    </source>
</evidence>
<comment type="similarity">
    <text evidence="1">Belongs to the staygreen family.</text>
</comment>
<evidence type="ECO:0000256" key="1">
    <source>
        <dbReference type="ARBA" id="ARBA00009234"/>
    </source>
</evidence>
<evidence type="ECO:0000256" key="2">
    <source>
        <dbReference type="SAM" id="MobiDB-lite"/>
    </source>
</evidence>
<dbReference type="PANTHER" id="PTHR31750:SF17">
    <property type="entry name" value="MAGNESIUM DECHELATASE SGR2, CHLOROPLASTIC-RELATED"/>
    <property type="match status" value="1"/>
</dbReference>
<dbReference type="AlphaFoldDB" id="A0A5S9XS53"/>
<proteinExistence type="inferred from homology"/>
<dbReference type="OrthoDB" id="2012322at2759"/>
<dbReference type="Pfam" id="PF12638">
    <property type="entry name" value="Staygreen"/>
    <property type="match status" value="1"/>
</dbReference>
<gene>
    <name evidence="4" type="ORF">C24_LOCUS17683</name>
</gene>
<dbReference type="InterPro" id="IPR024438">
    <property type="entry name" value="Staygreen"/>
</dbReference>
<dbReference type="ExpressionAtlas" id="A0A5S9XS53">
    <property type="expression patterns" value="baseline and differential"/>
</dbReference>
<feature type="domain" description="Staygreen protein" evidence="3">
    <location>
        <begin position="53"/>
        <end position="203"/>
    </location>
</feature>
<dbReference type="EMBL" id="CACSHJ010000095">
    <property type="protein sequence ID" value="CAA0394812.1"/>
    <property type="molecule type" value="Genomic_DNA"/>
</dbReference>
<feature type="region of interest" description="Disordered" evidence="2">
    <location>
        <begin position="18"/>
        <end position="38"/>
    </location>
</feature>
<organism evidence="4 5">
    <name type="scientific">Arabidopsis thaliana</name>
    <name type="common">Mouse-ear cress</name>
    <dbReference type="NCBI Taxonomy" id="3702"/>
    <lineage>
        <taxon>Eukaryota</taxon>
        <taxon>Viridiplantae</taxon>
        <taxon>Streptophyta</taxon>
        <taxon>Embryophyta</taxon>
        <taxon>Tracheophyta</taxon>
        <taxon>Spermatophyta</taxon>
        <taxon>Magnoliopsida</taxon>
        <taxon>eudicotyledons</taxon>
        <taxon>Gunneridae</taxon>
        <taxon>Pentapetalae</taxon>
        <taxon>rosids</taxon>
        <taxon>malvids</taxon>
        <taxon>Brassicales</taxon>
        <taxon>Brassicaceae</taxon>
        <taxon>Camelineae</taxon>
        <taxon>Arabidopsis</taxon>
    </lineage>
</organism>